<sequence>MMPISPSLWLSALSVSLLALPLNAAGATLTLPSDARIGVEVINTLSLSASTPEHNEILLHPAEVAGTTHTLPDYCVLVANARFENQRVRITTQDVTCIKATSNESEVFSGEISAAAYAEDGSYGLPCGDNGCTLKPGQGFLLRLSEDVAIEAQENVSAKINQERRQADGTGVANPIPADSPSPETAIEALGDPDAE</sequence>
<name>A0A7X3GXH6_9GAMM</name>
<feature type="region of interest" description="Disordered" evidence="1">
    <location>
        <begin position="157"/>
        <end position="196"/>
    </location>
</feature>
<evidence type="ECO:0000313" key="4">
    <source>
        <dbReference type="Proteomes" id="UP000437638"/>
    </source>
</evidence>
<comment type="caution">
    <text evidence="3">The sequence shown here is derived from an EMBL/GenBank/DDBJ whole genome shotgun (WGS) entry which is preliminary data.</text>
</comment>
<dbReference type="EMBL" id="WTKP01000001">
    <property type="protein sequence ID" value="MWJ26717.1"/>
    <property type="molecule type" value="Genomic_DNA"/>
</dbReference>
<evidence type="ECO:0000313" key="3">
    <source>
        <dbReference type="EMBL" id="MWJ26717.1"/>
    </source>
</evidence>
<reference evidence="3 4" key="1">
    <citation type="submission" date="2019-12" db="EMBL/GenBank/DDBJ databases">
        <title>Halomonas rutogse sp. nov. isolated from two lakes on Tibetan Plateau.</title>
        <authorList>
            <person name="Gao P."/>
        </authorList>
    </citation>
    <scope>NUCLEOTIDE SEQUENCE [LARGE SCALE GENOMIC DNA]</scope>
    <source>
        <strain evidence="3 4">ZH2S</strain>
    </source>
</reference>
<gene>
    <name evidence="3" type="ORF">GPM19_00590</name>
</gene>
<organism evidence="3 4">
    <name type="scientific">Vreelandella zhuhanensis</name>
    <dbReference type="NCBI Taxonomy" id="2684210"/>
    <lineage>
        <taxon>Bacteria</taxon>
        <taxon>Pseudomonadati</taxon>
        <taxon>Pseudomonadota</taxon>
        <taxon>Gammaproteobacteria</taxon>
        <taxon>Oceanospirillales</taxon>
        <taxon>Halomonadaceae</taxon>
        <taxon>Vreelandella</taxon>
    </lineage>
</organism>
<dbReference type="AlphaFoldDB" id="A0A7X3GXH6"/>
<evidence type="ECO:0000256" key="2">
    <source>
        <dbReference type="SAM" id="SignalP"/>
    </source>
</evidence>
<keyword evidence="4" id="KW-1185">Reference proteome</keyword>
<dbReference type="Proteomes" id="UP000437638">
    <property type="component" value="Unassembled WGS sequence"/>
</dbReference>
<evidence type="ECO:0000256" key="1">
    <source>
        <dbReference type="SAM" id="MobiDB-lite"/>
    </source>
</evidence>
<protein>
    <submittedName>
        <fullName evidence="3">Uncharacterized protein</fullName>
    </submittedName>
</protein>
<feature type="signal peptide" evidence="2">
    <location>
        <begin position="1"/>
        <end position="24"/>
    </location>
</feature>
<proteinExistence type="predicted"/>
<feature type="chain" id="PRO_5031533073" evidence="2">
    <location>
        <begin position="25"/>
        <end position="196"/>
    </location>
</feature>
<accession>A0A7X3GXH6</accession>
<keyword evidence="2" id="KW-0732">Signal</keyword>